<dbReference type="RefSeq" id="WP_002684467.1">
    <property type="nucleotide sequence ID" value="NZ_CM001795.1"/>
</dbReference>
<dbReference type="Pfam" id="PF13419">
    <property type="entry name" value="HAD_2"/>
    <property type="match status" value="1"/>
</dbReference>
<dbReference type="PANTHER" id="PTHR43434:SF1">
    <property type="entry name" value="PHOSPHOGLYCOLATE PHOSPHATASE"/>
    <property type="match status" value="1"/>
</dbReference>
<dbReference type="SFLD" id="SFLDG01129">
    <property type="entry name" value="C1.5:_HAD__Beta-PGM__Phosphata"/>
    <property type="match status" value="1"/>
</dbReference>
<protein>
    <recommendedName>
        <fullName evidence="4">phosphoglycolate phosphatase</fullName>
        <ecNumber evidence="4">3.1.3.18</ecNumber>
    </recommendedName>
</protein>
<evidence type="ECO:0000256" key="2">
    <source>
        <dbReference type="ARBA" id="ARBA00004818"/>
    </source>
</evidence>
<organism evidence="5">
    <name type="scientific">Treponema denticola H-22</name>
    <dbReference type="NCBI Taxonomy" id="999432"/>
    <lineage>
        <taxon>Bacteria</taxon>
        <taxon>Pseudomonadati</taxon>
        <taxon>Spirochaetota</taxon>
        <taxon>Spirochaetia</taxon>
        <taxon>Spirochaetales</taxon>
        <taxon>Treponemataceae</taxon>
        <taxon>Treponema</taxon>
    </lineage>
</organism>
<dbReference type="InterPro" id="IPR023198">
    <property type="entry name" value="PGP-like_dom2"/>
</dbReference>
<sequence length="218" mass="23835">MKKACIFDLDGTLTNSLYSIAHFLNAETAKYGIPPVDAEEFKILTGNGARKLVQRVLERAGKNDKDLEEKILTEYNAAYDADPVYLCEAYPGIKKLLADLIKNGISVNVLSNKPHPTTEKVVKTIFGESTFSCILGARDSVALKPDPAGVYEILKILKLEKKDFLYIGDTATDVQTGKNAGLFTIGVLWGFRKRPELEQAGADAIISSPEEILKIALG</sequence>
<dbReference type="InterPro" id="IPR041492">
    <property type="entry name" value="HAD_2"/>
</dbReference>
<dbReference type="Gene3D" id="1.10.150.240">
    <property type="entry name" value="Putative phosphatase, domain 2"/>
    <property type="match status" value="1"/>
</dbReference>
<dbReference type="SFLD" id="SFLDS00003">
    <property type="entry name" value="Haloacid_Dehalogenase"/>
    <property type="match status" value="1"/>
</dbReference>
<comment type="caution">
    <text evidence="5">The sequence shown here is derived from an EMBL/GenBank/DDBJ whole genome shotgun (WGS) entry which is preliminary data.</text>
</comment>
<evidence type="ECO:0000256" key="4">
    <source>
        <dbReference type="ARBA" id="ARBA00013078"/>
    </source>
</evidence>
<dbReference type="SUPFAM" id="SSF56784">
    <property type="entry name" value="HAD-like"/>
    <property type="match status" value="1"/>
</dbReference>
<dbReference type="PRINTS" id="PR00413">
    <property type="entry name" value="HADHALOGNASE"/>
</dbReference>
<dbReference type="NCBIfam" id="TIGR01549">
    <property type="entry name" value="HAD-SF-IA-v1"/>
    <property type="match status" value="1"/>
</dbReference>
<dbReference type="SFLD" id="SFLDG01135">
    <property type="entry name" value="C1.5.6:_HAD__Beta-PGM__Phospha"/>
    <property type="match status" value="1"/>
</dbReference>
<accession>A0A0E2E4T1</accession>
<comment type="similarity">
    <text evidence="3">Belongs to the HAD-like hydrolase superfamily. CbbY/CbbZ/Gph/YieH family.</text>
</comment>
<dbReference type="PANTHER" id="PTHR43434">
    <property type="entry name" value="PHOSPHOGLYCOLATE PHOSPHATASE"/>
    <property type="match status" value="1"/>
</dbReference>
<keyword evidence="5" id="KW-0378">Hydrolase</keyword>
<proteinExistence type="inferred from homology"/>
<dbReference type="AlphaFoldDB" id="A0A0E2E4T1"/>
<dbReference type="InterPro" id="IPR006439">
    <property type="entry name" value="HAD-SF_hydro_IA"/>
</dbReference>
<comment type="pathway">
    <text evidence="2">Organic acid metabolism; glycolate biosynthesis; glycolate from 2-phosphoglycolate: step 1/1.</text>
</comment>
<reference evidence="5" key="1">
    <citation type="submission" date="2012-01" db="EMBL/GenBank/DDBJ databases">
        <title>The Genome Sequence of Treponema denticola H-22.</title>
        <authorList>
            <consortium name="The Broad Institute Genome Sequencing Platform"/>
            <person name="Earl A."/>
            <person name="Ward D."/>
            <person name="Feldgarden M."/>
            <person name="Gevers D."/>
            <person name="Blanton J.M."/>
            <person name="Fenno C.J."/>
            <person name="Baranova O.V."/>
            <person name="Mathney J."/>
            <person name="Dewhirst F.E."/>
            <person name="Izard J."/>
            <person name="Young S.K."/>
            <person name="Zeng Q."/>
            <person name="Gargeya S."/>
            <person name="Fitzgerald M."/>
            <person name="Haas B."/>
            <person name="Abouelleil A."/>
            <person name="Alvarado L."/>
            <person name="Arachchi H.M."/>
            <person name="Berlin A."/>
            <person name="Chapman S.B."/>
            <person name="Gearin G."/>
            <person name="Goldberg J."/>
            <person name="Griggs A."/>
            <person name="Gujja S."/>
            <person name="Hansen M."/>
            <person name="Heiman D."/>
            <person name="Howarth C."/>
            <person name="Larimer J."/>
            <person name="Lui A."/>
            <person name="MacDonald P.J.P."/>
            <person name="McCowen C."/>
            <person name="Montmayeur A."/>
            <person name="Murphy C."/>
            <person name="Neiman D."/>
            <person name="Pearson M."/>
            <person name="Priest M."/>
            <person name="Roberts A."/>
            <person name="Saif S."/>
            <person name="Shea T."/>
            <person name="Sisk P."/>
            <person name="Stolte C."/>
            <person name="Sykes S."/>
            <person name="Wortman J."/>
            <person name="Nusbaum C."/>
            <person name="Birren B."/>
        </authorList>
    </citation>
    <scope>NUCLEOTIDE SEQUENCE [LARGE SCALE GENOMIC DNA]</scope>
    <source>
        <strain evidence="5">H-22</strain>
    </source>
</reference>
<dbReference type="InterPro" id="IPR023214">
    <property type="entry name" value="HAD_sf"/>
</dbReference>
<dbReference type="PATRIC" id="fig|999432.5.peg.1427"/>
<comment type="catalytic activity">
    <reaction evidence="1">
        <text>2-phosphoglycolate + H2O = glycolate + phosphate</text>
        <dbReference type="Rhea" id="RHEA:14369"/>
        <dbReference type="ChEBI" id="CHEBI:15377"/>
        <dbReference type="ChEBI" id="CHEBI:29805"/>
        <dbReference type="ChEBI" id="CHEBI:43474"/>
        <dbReference type="ChEBI" id="CHEBI:58033"/>
        <dbReference type="EC" id="3.1.3.18"/>
    </reaction>
</comment>
<name>A0A0E2E4T1_TREDN</name>
<dbReference type="InterPro" id="IPR036412">
    <property type="entry name" value="HAD-like_sf"/>
</dbReference>
<gene>
    <name evidence="5" type="ORF">HMPREF9726_01373</name>
</gene>
<evidence type="ECO:0000256" key="3">
    <source>
        <dbReference type="ARBA" id="ARBA00006171"/>
    </source>
</evidence>
<dbReference type="Proteomes" id="UP000011705">
    <property type="component" value="Chromosome"/>
</dbReference>
<dbReference type="EMBL" id="AGDV01000011">
    <property type="protein sequence ID" value="EMB33559.1"/>
    <property type="molecule type" value="Genomic_DNA"/>
</dbReference>
<dbReference type="GO" id="GO:0008967">
    <property type="term" value="F:phosphoglycolate phosphatase activity"/>
    <property type="evidence" value="ECO:0007669"/>
    <property type="project" value="UniProtKB-EC"/>
</dbReference>
<dbReference type="GO" id="GO:0006281">
    <property type="term" value="P:DNA repair"/>
    <property type="evidence" value="ECO:0007669"/>
    <property type="project" value="TreeGrafter"/>
</dbReference>
<dbReference type="EC" id="3.1.3.18" evidence="4"/>
<dbReference type="Gene3D" id="3.40.50.1000">
    <property type="entry name" value="HAD superfamily/HAD-like"/>
    <property type="match status" value="1"/>
</dbReference>
<evidence type="ECO:0000256" key="1">
    <source>
        <dbReference type="ARBA" id="ARBA00000830"/>
    </source>
</evidence>
<evidence type="ECO:0000313" key="5">
    <source>
        <dbReference type="EMBL" id="EMB33559.1"/>
    </source>
</evidence>
<dbReference type="GO" id="GO:0005829">
    <property type="term" value="C:cytosol"/>
    <property type="evidence" value="ECO:0007669"/>
    <property type="project" value="TreeGrafter"/>
</dbReference>
<dbReference type="HOGENOM" id="CLU_045011_19_1_12"/>
<dbReference type="InterPro" id="IPR050155">
    <property type="entry name" value="HAD-like_hydrolase_sf"/>
</dbReference>